<proteinExistence type="predicted"/>
<evidence type="ECO:0000256" key="1">
    <source>
        <dbReference type="SAM" id="MobiDB-lite"/>
    </source>
</evidence>
<name>A0A3B0S123_9ZZZZ</name>
<protein>
    <submittedName>
        <fullName evidence="2">Uncharacterized protein</fullName>
    </submittedName>
</protein>
<reference evidence="2" key="1">
    <citation type="submission" date="2018-06" db="EMBL/GenBank/DDBJ databases">
        <authorList>
            <person name="Zhirakovskaya E."/>
        </authorList>
    </citation>
    <scope>NUCLEOTIDE SEQUENCE</scope>
</reference>
<evidence type="ECO:0000313" key="2">
    <source>
        <dbReference type="EMBL" id="VAV97949.1"/>
    </source>
</evidence>
<accession>A0A3B0S123</accession>
<sequence length="24" mass="2495">MADGANTADDFNQGAEDKIPVSLD</sequence>
<feature type="non-terminal residue" evidence="2">
    <location>
        <position position="24"/>
    </location>
</feature>
<feature type="compositionally biased region" description="Basic and acidic residues" evidence="1">
    <location>
        <begin position="15"/>
        <end position="24"/>
    </location>
</feature>
<gene>
    <name evidence="2" type="ORF">MNBD_ALPHA05-1897</name>
</gene>
<dbReference type="EMBL" id="UOEH01000241">
    <property type="protein sequence ID" value="VAV97949.1"/>
    <property type="molecule type" value="Genomic_DNA"/>
</dbReference>
<feature type="region of interest" description="Disordered" evidence="1">
    <location>
        <begin position="1"/>
        <end position="24"/>
    </location>
</feature>
<organism evidence="2">
    <name type="scientific">hydrothermal vent metagenome</name>
    <dbReference type="NCBI Taxonomy" id="652676"/>
    <lineage>
        <taxon>unclassified sequences</taxon>
        <taxon>metagenomes</taxon>
        <taxon>ecological metagenomes</taxon>
    </lineage>
</organism>
<dbReference type="AlphaFoldDB" id="A0A3B0S123"/>